<dbReference type="PATRIC" id="fig|1359193.3.peg.758"/>
<dbReference type="Proteomes" id="UP000033661">
    <property type="component" value="Unassembled WGS sequence"/>
</dbReference>
<name>A0A0F3QC00_RICBE</name>
<accession>A0A0F3QC00</accession>
<evidence type="ECO:0000313" key="2">
    <source>
        <dbReference type="Proteomes" id="UP000033661"/>
    </source>
</evidence>
<sequence>MESVSRRAERILNDSTGKFLLYVIPAEAGIQHKARYLSFQF</sequence>
<dbReference type="AlphaFoldDB" id="A0A0F3QC00"/>
<dbReference type="EMBL" id="LAOI01000001">
    <property type="protein sequence ID" value="KJV89797.1"/>
    <property type="molecule type" value="Genomic_DNA"/>
</dbReference>
<reference evidence="1 2" key="1">
    <citation type="submission" date="2015-02" db="EMBL/GenBank/DDBJ databases">
        <title>Genome Sequencing of Rickettsiales.</title>
        <authorList>
            <person name="Daugherty S.C."/>
            <person name="Su Q."/>
            <person name="Abolude K."/>
            <person name="Beier-Sexton M."/>
            <person name="Carlyon J.A."/>
            <person name="Carter R."/>
            <person name="Day N.P."/>
            <person name="Dumler S.J."/>
            <person name="Dyachenko V."/>
            <person name="Godinez A."/>
            <person name="Kurtti T.J."/>
            <person name="Lichay M."/>
            <person name="Mullins K.E."/>
            <person name="Ott S."/>
            <person name="Pappas-Brown V."/>
            <person name="Paris D.H."/>
            <person name="Patel P."/>
            <person name="Richards A.L."/>
            <person name="Sadzewicz L."/>
            <person name="Sears K."/>
            <person name="Seidman D."/>
            <person name="Sengamalay N."/>
            <person name="Stenos J."/>
            <person name="Tallon L.J."/>
            <person name="Vincent G."/>
            <person name="Fraser C.M."/>
            <person name="Munderloh U."/>
            <person name="Dunning-Hotopp J.C."/>
        </authorList>
    </citation>
    <scope>NUCLEOTIDE SEQUENCE [LARGE SCALE GENOMIC DNA]</scope>
    <source>
        <strain evidence="1 2">RML An4</strain>
    </source>
</reference>
<proteinExistence type="predicted"/>
<organism evidence="1 2">
    <name type="scientific">Rickettsia bellii str. RML An4</name>
    <dbReference type="NCBI Taxonomy" id="1359193"/>
    <lineage>
        <taxon>Bacteria</taxon>
        <taxon>Pseudomonadati</taxon>
        <taxon>Pseudomonadota</taxon>
        <taxon>Alphaproteobacteria</taxon>
        <taxon>Rickettsiales</taxon>
        <taxon>Rickettsiaceae</taxon>
        <taxon>Rickettsieae</taxon>
        <taxon>Rickettsia</taxon>
        <taxon>belli group</taxon>
    </lineage>
</organism>
<evidence type="ECO:0000313" key="1">
    <source>
        <dbReference type="EMBL" id="KJV89797.1"/>
    </source>
</evidence>
<comment type="caution">
    <text evidence="1">The sequence shown here is derived from an EMBL/GenBank/DDBJ whole genome shotgun (WGS) entry which is preliminary data.</text>
</comment>
<gene>
    <name evidence="1" type="ORF">RBEAN4_0782</name>
</gene>
<protein>
    <submittedName>
        <fullName evidence="1">Uncharacterized protein</fullName>
    </submittedName>
</protein>
<keyword evidence="2" id="KW-1185">Reference proteome</keyword>